<evidence type="ECO:0000256" key="2">
    <source>
        <dbReference type="ARBA" id="ARBA00010901"/>
    </source>
</evidence>
<comment type="function">
    <text evidence="4">Inhibits the enzyme activity of ATPase.</text>
</comment>
<comment type="caution">
    <text evidence="6">The sequence shown here is derived from an EMBL/GenBank/DDBJ whole genome shotgun (WGS) entry which is preliminary data.</text>
</comment>
<evidence type="ECO:0000313" key="6">
    <source>
        <dbReference type="EMBL" id="KDN39856.1"/>
    </source>
</evidence>
<evidence type="ECO:0000313" key="7">
    <source>
        <dbReference type="Proteomes" id="UP000027361"/>
    </source>
</evidence>
<dbReference type="GO" id="GO:0005739">
    <property type="term" value="C:mitochondrion"/>
    <property type="evidence" value="ECO:0007669"/>
    <property type="project" value="UniProtKB-SubCell"/>
</dbReference>
<evidence type="ECO:0000256" key="5">
    <source>
        <dbReference type="SAM" id="MobiDB-lite"/>
    </source>
</evidence>
<sequence>MLSLTAIRSAAAIRCSSVTNARWAAGTVRMYSDKPGSAGATAQSTTFKNREQAQEAHYIKQQEADKIRKRECRDYK</sequence>
<accession>A0A066VEL1</accession>
<reference evidence="6 7" key="1">
    <citation type="submission" date="2014-05" db="EMBL/GenBank/DDBJ databases">
        <title>Draft genome sequence of a rare smut relative, Tilletiaria anomala UBC 951.</title>
        <authorList>
            <consortium name="DOE Joint Genome Institute"/>
            <person name="Toome M."/>
            <person name="Kuo A."/>
            <person name="Henrissat B."/>
            <person name="Lipzen A."/>
            <person name="Tritt A."/>
            <person name="Yoshinaga Y."/>
            <person name="Zane M."/>
            <person name="Barry K."/>
            <person name="Grigoriev I.V."/>
            <person name="Spatafora J.W."/>
            <person name="Aimea M.C."/>
        </authorList>
    </citation>
    <scope>NUCLEOTIDE SEQUENCE [LARGE SCALE GENOMIC DNA]</scope>
    <source>
        <strain evidence="6 7">UBC 951</strain>
    </source>
</reference>
<dbReference type="RefSeq" id="XP_013241189.1">
    <property type="nucleotide sequence ID" value="XM_013385735.1"/>
</dbReference>
<keyword evidence="7" id="KW-1185">Reference proteome</keyword>
<dbReference type="AlphaFoldDB" id="A0A066VEL1"/>
<evidence type="ECO:0000256" key="3">
    <source>
        <dbReference type="ARBA" id="ARBA00023128"/>
    </source>
</evidence>
<protein>
    <recommendedName>
        <fullName evidence="4">ATPase inhibitor, mitochondrial</fullName>
    </recommendedName>
</protein>
<dbReference type="Pfam" id="PF04568">
    <property type="entry name" value="IATP"/>
    <property type="match status" value="1"/>
</dbReference>
<organism evidence="6 7">
    <name type="scientific">Tilletiaria anomala (strain ATCC 24038 / CBS 436.72 / UBC 951)</name>
    <dbReference type="NCBI Taxonomy" id="1037660"/>
    <lineage>
        <taxon>Eukaryota</taxon>
        <taxon>Fungi</taxon>
        <taxon>Dikarya</taxon>
        <taxon>Basidiomycota</taxon>
        <taxon>Ustilaginomycotina</taxon>
        <taxon>Exobasidiomycetes</taxon>
        <taxon>Georgefischeriales</taxon>
        <taxon>Tilletiariaceae</taxon>
        <taxon>Tilletiaria</taxon>
    </lineage>
</organism>
<dbReference type="GeneID" id="25265112"/>
<evidence type="ECO:0000256" key="1">
    <source>
        <dbReference type="ARBA" id="ARBA00004173"/>
    </source>
</evidence>
<dbReference type="InParanoid" id="A0A066VEL1"/>
<dbReference type="HOGENOM" id="CLU_2656189_0_0_1"/>
<name>A0A066VEL1_TILAU</name>
<feature type="compositionally biased region" description="Basic and acidic residues" evidence="5">
    <location>
        <begin position="48"/>
        <end position="63"/>
    </location>
</feature>
<gene>
    <name evidence="6" type="ORF">K437DRAFT_258904</name>
</gene>
<feature type="region of interest" description="Disordered" evidence="5">
    <location>
        <begin position="33"/>
        <end position="63"/>
    </location>
</feature>
<proteinExistence type="inferred from homology"/>
<dbReference type="EMBL" id="JMSN01000099">
    <property type="protein sequence ID" value="KDN39856.1"/>
    <property type="molecule type" value="Genomic_DNA"/>
</dbReference>
<comment type="similarity">
    <text evidence="2 4">Belongs to the ATPase inhibitor family.</text>
</comment>
<comment type="subcellular location">
    <subcellularLocation>
        <location evidence="1">Mitochondrion</location>
    </subcellularLocation>
</comment>
<dbReference type="InterPro" id="IPR007648">
    <property type="entry name" value="ATPase_inhibitor_mt"/>
</dbReference>
<dbReference type="OrthoDB" id="5532350at2759"/>
<dbReference type="Proteomes" id="UP000027361">
    <property type="component" value="Unassembled WGS sequence"/>
</dbReference>
<dbReference type="GO" id="GO:0042030">
    <property type="term" value="F:ATPase inhibitor activity"/>
    <property type="evidence" value="ECO:0007669"/>
    <property type="project" value="InterPro"/>
</dbReference>
<keyword evidence="3" id="KW-0496">Mitochondrion</keyword>
<evidence type="ECO:0000256" key="4">
    <source>
        <dbReference type="RuleBase" id="RU368087"/>
    </source>
</evidence>